<feature type="non-terminal residue" evidence="11">
    <location>
        <position position="1"/>
    </location>
</feature>
<keyword evidence="4 11" id="KW-0808">Transferase</keyword>
<proteinExistence type="inferred from homology"/>
<evidence type="ECO:0000256" key="4">
    <source>
        <dbReference type="ARBA" id="ARBA00022679"/>
    </source>
</evidence>
<dbReference type="PANTHER" id="PTHR11214">
    <property type="entry name" value="BETA-1,3-N-ACETYLGLUCOSAMINYLTRANSFERASE"/>
    <property type="match status" value="1"/>
</dbReference>
<dbReference type="GO" id="GO:0006493">
    <property type="term" value="P:protein O-linked glycosylation"/>
    <property type="evidence" value="ECO:0007669"/>
    <property type="project" value="TreeGrafter"/>
</dbReference>
<keyword evidence="3 10" id="KW-0328">Glycosyltransferase</keyword>
<keyword evidence="8 10" id="KW-0333">Golgi apparatus</keyword>
<keyword evidence="9" id="KW-0472">Membrane</keyword>
<protein>
    <recommendedName>
        <fullName evidence="10">Hexosyltransferase</fullName>
        <ecNumber evidence="10">2.4.1.-</ecNumber>
    </recommendedName>
</protein>
<evidence type="ECO:0000313" key="11">
    <source>
        <dbReference type="EMBL" id="NXR05523.1"/>
    </source>
</evidence>
<sequence>LSPRGCGPTPPFLLVLVPSGPAHAAQRQAVRETWGGGGRGGGLPTRTLFVLGVPGVKAEQAALQAEALRHGDLL</sequence>
<evidence type="ECO:0000256" key="7">
    <source>
        <dbReference type="ARBA" id="ARBA00022989"/>
    </source>
</evidence>
<reference evidence="11 12" key="1">
    <citation type="submission" date="2019-09" db="EMBL/GenBank/DDBJ databases">
        <title>Bird 10,000 Genomes (B10K) Project - Family phase.</title>
        <authorList>
            <person name="Zhang G."/>
        </authorList>
    </citation>
    <scope>NUCLEOTIDE SEQUENCE [LARGE SCALE GENOMIC DNA]</scope>
    <source>
        <strain evidence="11">B10K-DU-011-38</strain>
        <tissue evidence="11">Muscle</tissue>
    </source>
</reference>
<keyword evidence="7" id="KW-1133">Transmembrane helix</keyword>
<dbReference type="EC" id="2.4.1.-" evidence="10"/>
<dbReference type="PANTHER" id="PTHR11214:SF378">
    <property type="entry name" value="BETA-1,3-GALACTOSYLTRANSFERASE 4"/>
    <property type="match status" value="1"/>
</dbReference>
<feature type="non-terminal residue" evidence="11">
    <location>
        <position position="74"/>
    </location>
</feature>
<comment type="subcellular location">
    <subcellularLocation>
        <location evidence="1 10">Golgi apparatus membrane</location>
        <topology evidence="1 10">Single-pass type II membrane protein</topology>
    </subcellularLocation>
</comment>
<organism evidence="11 12">
    <name type="scientific">Sagittarius serpentarius</name>
    <name type="common">Secretary bird</name>
    <dbReference type="NCBI Taxonomy" id="56258"/>
    <lineage>
        <taxon>Eukaryota</taxon>
        <taxon>Metazoa</taxon>
        <taxon>Chordata</taxon>
        <taxon>Craniata</taxon>
        <taxon>Vertebrata</taxon>
        <taxon>Euteleostomi</taxon>
        <taxon>Archelosauria</taxon>
        <taxon>Archosauria</taxon>
        <taxon>Dinosauria</taxon>
        <taxon>Saurischia</taxon>
        <taxon>Theropoda</taxon>
        <taxon>Coelurosauria</taxon>
        <taxon>Aves</taxon>
        <taxon>Neognathae</taxon>
        <taxon>Neoaves</taxon>
        <taxon>Telluraves</taxon>
        <taxon>Accipitrimorphae</taxon>
        <taxon>Accipitriformes</taxon>
        <taxon>Sagittariidae</taxon>
        <taxon>Sagittarius</taxon>
    </lineage>
</organism>
<accession>A0A7L2I7S6</accession>
<evidence type="ECO:0000256" key="3">
    <source>
        <dbReference type="ARBA" id="ARBA00022676"/>
    </source>
</evidence>
<name>A0A7L2I7S6_SAGSE</name>
<evidence type="ECO:0000256" key="1">
    <source>
        <dbReference type="ARBA" id="ARBA00004323"/>
    </source>
</evidence>
<keyword evidence="5" id="KW-0812">Transmembrane</keyword>
<dbReference type="AlphaFoldDB" id="A0A7L2I7S6"/>
<dbReference type="GO" id="GO:0016758">
    <property type="term" value="F:hexosyltransferase activity"/>
    <property type="evidence" value="ECO:0007669"/>
    <property type="project" value="InterPro"/>
</dbReference>
<dbReference type="Proteomes" id="UP000539599">
    <property type="component" value="Unassembled WGS sequence"/>
</dbReference>
<comment type="similarity">
    <text evidence="2 10">Belongs to the glycosyltransferase 31 family.</text>
</comment>
<comment type="caution">
    <text evidence="11">The sequence shown here is derived from an EMBL/GenBank/DDBJ whole genome shotgun (WGS) entry which is preliminary data.</text>
</comment>
<evidence type="ECO:0000256" key="8">
    <source>
        <dbReference type="ARBA" id="ARBA00023034"/>
    </source>
</evidence>
<keyword evidence="12" id="KW-1185">Reference proteome</keyword>
<keyword evidence="6" id="KW-0735">Signal-anchor</keyword>
<evidence type="ECO:0000313" key="12">
    <source>
        <dbReference type="Proteomes" id="UP000539599"/>
    </source>
</evidence>
<evidence type="ECO:0000256" key="2">
    <source>
        <dbReference type="ARBA" id="ARBA00008661"/>
    </source>
</evidence>
<dbReference type="GO" id="GO:0000139">
    <property type="term" value="C:Golgi membrane"/>
    <property type="evidence" value="ECO:0007669"/>
    <property type="project" value="UniProtKB-SubCell"/>
</dbReference>
<evidence type="ECO:0000256" key="6">
    <source>
        <dbReference type="ARBA" id="ARBA00022968"/>
    </source>
</evidence>
<evidence type="ECO:0000256" key="10">
    <source>
        <dbReference type="RuleBase" id="RU363063"/>
    </source>
</evidence>
<evidence type="ECO:0000256" key="9">
    <source>
        <dbReference type="ARBA" id="ARBA00023136"/>
    </source>
</evidence>
<dbReference type="InterPro" id="IPR002659">
    <property type="entry name" value="Glyco_trans_31"/>
</dbReference>
<gene>
    <name evidence="11" type="primary">B3galt5_1</name>
    <name evidence="11" type="ORF">SAGSER_R14430</name>
</gene>
<dbReference type="EMBL" id="VWYJ01037239">
    <property type="protein sequence ID" value="NXR05523.1"/>
    <property type="molecule type" value="Genomic_DNA"/>
</dbReference>
<evidence type="ECO:0000256" key="5">
    <source>
        <dbReference type="ARBA" id="ARBA00022692"/>
    </source>
</evidence>